<accession>A0A4Z2HYC8</accession>
<dbReference type="AlphaFoldDB" id="A0A4Z2HYC8"/>
<proteinExistence type="predicted"/>
<reference evidence="2 3" key="1">
    <citation type="submission" date="2019-03" db="EMBL/GenBank/DDBJ databases">
        <title>First draft genome of Liparis tanakae, snailfish: a comprehensive survey of snailfish specific genes.</title>
        <authorList>
            <person name="Kim W."/>
            <person name="Song I."/>
            <person name="Jeong J.-H."/>
            <person name="Kim D."/>
            <person name="Kim S."/>
            <person name="Ryu S."/>
            <person name="Song J.Y."/>
            <person name="Lee S.K."/>
        </authorList>
    </citation>
    <scope>NUCLEOTIDE SEQUENCE [LARGE SCALE GENOMIC DNA]</scope>
    <source>
        <tissue evidence="2">Muscle</tissue>
    </source>
</reference>
<dbReference type="Proteomes" id="UP000314294">
    <property type="component" value="Unassembled WGS sequence"/>
</dbReference>
<evidence type="ECO:0000256" key="1">
    <source>
        <dbReference type="SAM" id="MobiDB-lite"/>
    </source>
</evidence>
<sequence length="142" mass="16445">MLLCLNAERASKEHLMSYEDIRQREAFSCHVKLRGQRTWLKCKRKQKQHQKESRERGNTGDEHGGSKGTMETSMGTYQALVLDGLETLLPNAEKEEEGGEEEEEEEEGGGEEEEENKKKVGERRKKNKKKKNKKVGRGRRRT</sequence>
<dbReference type="EMBL" id="SRLO01000169">
    <property type="protein sequence ID" value="TNN69983.1"/>
    <property type="molecule type" value="Genomic_DNA"/>
</dbReference>
<keyword evidence="3" id="KW-1185">Reference proteome</keyword>
<feature type="region of interest" description="Disordered" evidence="1">
    <location>
        <begin position="40"/>
        <end position="142"/>
    </location>
</feature>
<feature type="compositionally biased region" description="Basic and acidic residues" evidence="1">
    <location>
        <begin position="49"/>
        <end position="65"/>
    </location>
</feature>
<feature type="compositionally biased region" description="Basic residues" evidence="1">
    <location>
        <begin position="120"/>
        <end position="142"/>
    </location>
</feature>
<evidence type="ECO:0000313" key="3">
    <source>
        <dbReference type="Proteomes" id="UP000314294"/>
    </source>
</evidence>
<comment type="caution">
    <text evidence="2">The sequence shown here is derived from an EMBL/GenBank/DDBJ whole genome shotgun (WGS) entry which is preliminary data.</text>
</comment>
<protein>
    <submittedName>
        <fullName evidence="2">Uncharacterized protein</fullName>
    </submittedName>
</protein>
<name>A0A4Z2HYC8_9TELE</name>
<evidence type="ECO:0000313" key="2">
    <source>
        <dbReference type="EMBL" id="TNN69983.1"/>
    </source>
</evidence>
<feature type="compositionally biased region" description="Acidic residues" evidence="1">
    <location>
        <begin position="94"/>
        <end position="114"/>
    </location>
</feature>
<gene>
    <name evidence="2" type="ORF">EYF80_019856</name>
</gene>
<organism evidence="2 3">
    <name type="scientific">Liparis tanakae</name>
    <name type="common">Tanaka's snailfish</name>
    <dbReference type="NCBI Taxonomy" id="230148"/>
    <lineage>
        <taxon>Eukaryota</taxon>
        <taxon>Metazoa</taxon>
        <taxon>Chordata</taxon>
        <taxon>Craniata</taxon>
        <taxon>Vertebrata</taxon>
        <taxon>Euteleostomi</taxon>
        <taxon>Actinopterygii</taxon>
        <taxon>Neopterygii</taxon>
        <taxon>Teleostei</taxon>
        <taxon>Neoteleostei</taxon>
        <taxon>Acanthomorphata</taxon>
        <taxon>Eupercaria</taxon>
        <taxon>Perciformes</taxon>
        <taxon>Cottioidei</taxon>
        <taxon>Cottales</taxon>
        <taxon>Liparidae</taxon>
        <taxon>Liparis</taxon>
    </lineage>
</organism>